<reference evidence="1" key="1">
    <citation type="journal article" date="2021" name="J. Hered.">
        <title>Genome Assembly of Salicaceae Populus deltoides (Eastern Cottonwood) I-69 Based on Nanopore Sequencing and Hi-C Technologies.</title>
        <authorList>
            <person name="Bai S."/>
            <person name="Wu H."/>
            <person name="Zhang J."/>
            <person name="Pan Z."/>
            <person name="Zhao W."/>
            <person name="Li Z."/>
            <person name="Tong C."/>
        </authorList>
    </citation>
    <scope>NUCLEOTIDE SEQUENCE</scope>
    <source>
        <tissue evidence="1">Leaf</tissue>
    </source>
</reference>
<keyword evidence="2" id="KW-1185">Reference proteome</keyword>
<accession>A0A8T2YI86</accession>
<dbReference type="Proteomes" id="UP000807159">
    <property type="component" value="Chromosome 6"/>
</dbReference>
<dbReference type="EMBL" id="JACEGQ020000006">
    <property type="protein sequence ID" value="KAH8504800.1"/>
    <property type="molecule type" value="Genomic_DNA"/>
</dbReference>
<protein>
    <submittedName>
        <fullName evidence="1">Uncharacterized protein</fullName>
    </submittedName>
</protein>
<evidence type="ECO:0000313" key="2">
    <source>
        <dbReference type="Proteomes" id="UP000807159"/>
    </source>
</evidence>
<proteinExistence type="predicted"/>
<sequence>MDCSRCCTREDEVHDVANGGRQCNAAAGAGARCYSWFFQLLLLEYLRQSCVFYGGYYVVGVWWWYIAGGEEDDGLEMGPEQGLLKSKTEKMKWVGLPNRENGELCDVLYVCFLWLLIKNPGNVTSIH</sequence>
<gene>
    <name evidence="1" type="ORF">H0E87_012149</name>
</gene>
<dbReference type="AlphaFoldDB" id="A0A8T2YI86"/>
<name>A0A8T2YI86_POPDE</name>
<evidence type="ECO:0000313" key="1">
    <source>
        <dbReference type="EMBL" id="KAH8504800.1"/>
    </source>
</evidence>
<comment type="caution">
    <text evidence="1">The sequence shown here is derived from an EMBL/GenBank/DDBJ whole genome shotgun (WGS) entry which is preliminary data.</text>
</comment>
<organism evidence="1 2">
    <name type="scientific">Populus deltoides</name>
    <name type="common">Eastern poplar</name>
    <name type="synonym">Eastern cottonwood</name>
    <dbReference type="NCBI Taxonomy" id="3696"/>
    <lineage>
        <taxon>Eukaryota</taxon>
        <taxon>Viridiplantae</taxon>
        <taxon>Streptophyta</taxon>
        <taxon>Embryophyta</taxon>
        <taxon>Tracheophyta</taxon>
        <taxon>Spermatophyta</taxon>
        <taxon>Magnoliopsida</taxon>
        <taxon>eudicotyledons</taxon>
        <taxon>Gunneridae</taxon>
        <taxon>Pentapetalae</taxon>
        <taxon>rosids</taxon>
        <taxon>fabids</taxon>
        <taxon>Malpighiales</taxon>
        <taxon>Salicaceae</taxon>
        <taxon>Saliceae</taxon>
        <taxon>Populus</taxon>
    </lineage>
</organism>